<dbReference type="SUPFAM" id="SSF161098">
    <property type="entry name" value="MetI-like"/>
    <property type="match status" value="1"/>
</dbReference>
<feature type="transmembrane region" description="Helical" evidence="7">
    <location>
        <begin position="198"/>
        <end position="217"/>
    </location>
</feature>
<evidence type="ECO:0000256" key="5">
    <source>
        <dbReference type="ARBA" id="ARBA00022989"/>
    </source>
</evidence>
<reference evidence="10" key="1">
    <citation type="journal article" date="2019" name="Int. J. Syst. Evol. Microbiol.">
        <title>The Global Catalogue of Microorganisms (GCM) 10K type strain sequencing project: providing services to taxonomists for standard genome sequencing and annotation.</title>
        <authorList>
            <consortium name="The Broad Institute Genomics Platform"/>
            <consortium name="The Broad Institute Genome Sequencing Center for Infectious Disease"/>
            <person name="Wu L."/>
            <person name="Ma J."/>
        </authorList>
    </citation>
    <scope>NUCLEOTIDE SEQUENCE [LARGE SCALE GENOMIC DNA]</scope>
    <source>
        <strain evidence="10">JCM 18303</strain>
    </source>
</reference>
<comment type="caution">
    <text evidence="9">The sequence shown here is derived from an EMBL/GenBank/DDBJ whole genome shotgun (WGS) entry which is preliminary data.</text>
</comment>
<evidence type="ECO:0000256" key="7">
    <source>
        <dbReference type="RuleBase" id="RU363032"/>
    </source>
</evidence>
<dbReference type="PANTHER" id="PTHR30614:SF21">
    <property type="entry name" value="AMINO ACID ABC TRANSPORTER PERMEASE"/>
    <property type="match status" value="1"/>
</dbReference>
<gene>
    <name evidence="9" type="ORF">GCM10023321_70870</name>
</gene>
<evidence type="ECO:0000256" key="6">
    <source>
        <dbReference type="ARBA" id="ARBA00023136"/>
    </source>
</evidence>
<feature type="transmembrane region" description="Helical" evidence="7">
    <location>
        <begin position="137"/>
        <end position="156"/>
    </location>
</feature>
<feature type="transmembrane region" description="Helical" evidence="7">
    <location>
        <begin position="61"/>
        <end position="91"/>
    </location>
</feature>
<dbReference type="PROSITE" id="PS50928">
    <property type="entry name" value="ABC_TM1"/>
    <property type="match status" value="1"/>
</dbReference>
<feature type="transmembrane region" description="Helical" evidence="7">
    <location>
        <begin position="237"/>
        <end position="259"/>
    </location>
</feature>
<feature type="transmembrane region" description="Helical" evidence="7">
    <location>
        <begin position="103"/>
        <end position="125"/>
    </location>
</feature>
<dbReference type="Pfam" id="PF00528">
    <property type="entry name" value="BPD_transp_1"/>
    <property type="match status" value="1"/>
</dbReference>
<dbReference type="InterPro" id="IPR035906">
    <property type="entry name" value="MetI-like_sf"/>
</dbReference>
<organism evidence="9 10">
    <name type="scientific">Pseudonocardia eucalypti</name>
    <dbReference type="NCBI Taxonomy" id="648755"/>
    <lineage>
        <taxon>Bacteria</taxon>
        <taxon>Bacillati</taxon>
        <taxon>Actinomycetota</taxon>
        <taxon>Actinomycetes</taxon>
        <taxon>Pseudonocardiales</taxon>
        <taxon>Pseudonocardiaceae</taxon>
        <taxon>Pseudonocardia</taxon>
    </lineage>
</organism>
<proteinExistence type="inferred from homology"/>
<dbReference type="InterPro" id="IPR010065">
    <property type="entry name" value="AA_ABC_transptr_permease_3TM"/>
</dbReference>
<dbReference type="InterPro" id="IPR043429">
    <property type="entry name" value="ArtM/GltK/GlnP/TcyL/YhdX-like"/>
</dbReference>
<evidence type="ECO:0000259" key="8">
    <source>
        <dbReference type="PROSITE" id="PS50928"/>
    </source>
</evidence>
<dbReference type="EMBL" id="BAABJP010000051">
    <property type="protein sequence ID" value="GAA5171828.1"/>
    <property type="molecule type" value="Genomic_DNA"/>
</dbReference>
<keyword evidence="5 7" id="KW-1133">Transmembrane helix</keyword>
<protein>
    <submittedName>
        <fullName evidence="9">Amino acid ABC transporter permease</fullName>
    </submittedName>
</protein>
<keyword evidence="10" id="KW-1185">Reference proteome</keyword>
<keyword evidence="4 7" id="KW-0812">Transmembrane</keyword>
<sequence length="300" mass="32377">MTATVLYDVPGPRARIRNLGFGAVGTLIVLALVGFVVYRLVGTGQFDGRVWEWIEYETIQVLLLQSLVATLKAFAAAAVLSLLFGALFAGARLSDHRWINRPAAVVVEFFRAVPLLILIFILYFGVARGLGVNLSTFWALVLGLMLYNGSVLAEVFRAGVNALPRGQREAAYALGMRKTQVMTYVLLPQAIRAMLPTITSQLVVVLKDTALGFLILYPELLYQARFLGSQGQLGLPIIPVALVVAAIYITMCLLLSWLANYLEGRTRRSAKAAPLDPHGAMKLETEVSAAQAQGGGAASG</sequence>
<comment type="subcellular location">
    <subcellularLocation>
        <location evidence="1 7">Cell membrane</location>
        <topology evidence="1 7">Multi-pass membrane protein</topology>
    </subcellularLocation>
</comment>
<dbReference type="RefSeq" id="WP_185065074.1">
    <property type="nucleotide sequence ID" value="NZ_BAABJP010000051.1"/>
</dbReference>
<dbReference type="Gene3D" id="1.10.3720.10">
    <property type="entry name" value="MetI-like"/>
    <property type="match status" value="1"/>
</dbReference>
<feature type="transmembrane region" description="Helical" evidence="7">
    <location>
        <begin position="21"/>
        <end position="41"/>
    </location>
</feature>
<dbReference type="InterPro" id="IPR000515">
    <property type="entry name" value="MetI-like"/>
</dbReference>
<accession>A0ABP9R6R5</accession>
<dbReference type="Proteomes" id="UP001428817">
    <property type="component" value="Unassembled WGS sequence"/>
</dbReference>
<dbReference type="PANTHER" id="PTHR30614">
    <property type="entry name" value="MEMBRANE COMPONENT OF AMINO ACID ABC TRANSPORTER"/>
    <property type="match status" value="1"/>
</dbReference>
<evidence type="ECO:0000313" key="9">
    <source>
        <dbReference type="EMBL" id="GAA5171828.1"/>
    </source>
</evidence>
<evidence type="ECO:0000256" key="2">
    <source>
        <dbReference type="ARBA" id="ARBA00022448"/>
    </source>
</evidence>
<name>A0ABP9R6R5_9PSEU</name>
<keyword evidence="2 7" id="KW-0813">Transport</keyword>
<evidence type="ECO:0000313" key="10">
    <source>
        <dbReference type="Proteomes" id="UP001428817"/>
    </source>
</evidence>
<keyword evidence="3" id="KW-1003">Cell membrane</keyword>
<comment type="similarity">
    <text evidence="7">Belongs to the binding-protein-dependent transport system permease family.</text>
</comment>
<dbReference type="CDD" id="cd06261">
    <property type="entry name" value="TM_PBP2"/>
    <property type="match status" value="1"/>
</dbReference>
<keyword evidence="6 7" id="KW-0472">Membrane</keyword>
<evidence type="ECO:0000256" key="1">
    <source>
        <dbReference type="ARBA" id="ARBA00004651"/>
    </source>
</evidence>
<evidence type="ECO:0000256" key="3">
    <source>
        <dbReference type="ARBA" id="ARBA00022475"/>
    </source>
</evidence>
<evidence type="ECO:0000256" key="4">
    <source>
        <dbReference type="ARBA" id="ARBA00022692"/>
    </source>
</evidence>
<dbReference type="NCBIfam" id="TIGR01726">
    <property type="entry name" value="HEQRo_perm_3TM"/>
    <property type="match status" value="1"/>
</dbReference>
<feature type="domain" description="ABC transmembrane type-1" evidence="8">
    <location>
        <begin position="63"/>
        <end position="259"/>
    </location>
</feature>